<proteinExistence type="predicted"/>
<keyword evidence="3" id="KW-1185">Reference proteome</keyword>
<evidence type="ECO:0000256" key="1">
    <source>
        <dbReference type="SAM" id="SignalP"/>
    </source>
</evidence>
<dbReference type="SUPFAM" id="SSF47565">
    <property type="entry name" value="Insect pheromone/odorant-binding proteins"/>
    <property type="match status" value="1"/>
</dbReference>
<organism evidence="2 3">
    <name type="scientific">Aquatica leii</name>
    <dbReference type="NCBI Taxonomy" id="1421715"/>
    <lineage>
        <taxon>Eukaryota</taxon>
        <taxon>Metazoa</taxon>
        <taxon>Ecdysozoa</taxon>
        <taxon>Arthropoda</taxon>
        <taxon>Hexapoda</taxon>
        <taxon>Insecta</taxon>
        <taxon>Pterygota</taxon>
        <taxon>Neoptera</taxon>
        <taxon>Endopterygota</taxon>
        <taxon>Coleoptera</taxon>
        <taxon>Polyphaga</taxon>
        <taxon>Elateriformia</taxon>
        <taxon>Elateroidea</taxon>
        <taxon>Lampyridae</taxon>
        <taxon>Luciolinae</taxon>
        <taxon>Aquatica</taxon>
    </lineage>
</organism>
<dbReference type="CDD" id="cd23992">
    <property type="entry name" value="PBP_GOBP"/>
    <property type="match status" value="1"/>
</dbReference>
<dbReference type="Pfam" id="PF01395">
    <property type="entry name" value="PBP_GOBP"/>
    <property type="match status" value="1"/>
</dbReference>
<dbReference type="Gene3D" id="1.10.238.20">
    <property type="entry name" value="Pheromone/general odorant binding protein domain"/>
    <property type="match status" value="1"/>
</dbReference>
<comment type="caution">
    <text evidence="2">The sequence shown here is derived from an EMBL/GenBank/DDBJ whole genome shotgun (WGS) entry which is preliminary data.</text>
</comment>
<dbReference type="AlphaFoldDB" id="A0AAN7PEQ6"/>
<gene>
    <name evidence="2" type="ORF">RN001_007022</name>
</gene>
<dbReference type="InterPro" id="IPR036728">
    <property type="entry name" value="PBP_GOBP_sf"/>
</dbReference>
<keyword evidence="1" id="KW-0732">Signal</keyword>
<evidence type="ECO:0000313" key="2">
    <source>
        <dbReference type="EMBL" id="KAK4883703.1"/>
    </source>
</evidence>
<sequence length="143" mass="16534">MQSLVITLAVLLFLQVHAFDLPDASWTPEDYACMSELNIEKKTVETFFSENIEAEVGNSLMDSYSECWNKKMNFLNEEGEFNFDNFHGYIVRELFIQYGKNDIENKEEVAHNAVQQCKEIKGSNPGELSNKIFNCVNKYIRSL</sequence>
<dbReference type="GO" id="GO:0005549">
    <property type="term" value="F:odorant binding"/>
    <property type="evidence" value="ECO:0007669"/>
    <property type="project" value="InterPro"/>
</dbReference>
<dbReference type="InterPro" id="IPR006170">
    <property type="entry name" value="PBP/GOBP"/>
</dbReference>
<dbReference type="EMBL" id="JARPUR010000002">
    <property type="protein sequence ID" value="KAK4883703.1"/>
    <property type="molecule type" value="Genomic_DNA"/>
</dbReference>
<accession>A0AAN7PEQ6</accession>
<dbReference type="Proteomes" id="UP001353858">
    <property type="component" value="Unassembled WGS sequence"/>
</dbReference>
<feature type="chain" id="PRO_5043050834" evidence="1">
    <location>
        <begin position="19"/>
        <end position="143"/>
    </location>
</feature>
<feature type="signal peptide" evidence="1">
    <location>
        <begin position="1"/>
        <end position="18"/>
    </location>
</feature>
<reference evidence="3" key="1">
    <citation type="submission" date="2023-01" db="EMBL/GenBank/DDBJ databases">
        <title>Key to firefly adult light organ development and bioluminescence: homeobox transcription factors regulate luciferase expression and transportation to peroxisome.</title>
        <authorList>
            <person name="Fu X."/>
        </authorList>
    </citation>
    <scope>NUCLEOTIDE SEQUENCE [LARGE SCALE GENOMIC DNA]</scope>
</reference>
<evidence type="ECO:0000313" key="3">
    <source>
        <dbReference type="Proteomes" id="UP001353858"/>
    </source>
</evidence>
<protein>
    <submittedName>
        <fullName evidence="2">Uncharacterized protein</fullName>
    </submittedName>
</protein>
<name>A0AAN7PEQ6_9COLE</name>